<reference evidence="3" key="1">
    <citation type="submission" date="2012-12" db="EMBL/GenBank/DDBJ databases">
        <authorList>
            <person name="Hellsten U."/>
            <person name="Grimwood J."/>
            <person name="Chapman J.A."/>
            <person name="Shapiro H."/>
            <person name="Aerts A."/>
            <person name="Otillar R.P."/>
            <person name="Terry A.Y."/>
            <person name="Boore J.L."/>
            <person name="Simakov O."/>
            <person name="Marletaz F."/>
            <person name="Cho S.-J."/>
            <person name="Edsinger-Gonzales E."/>
            <person name="Havlak P."/>
            <person name="Kuo D.-H."/>
            <person name="Larsson T."/>
            <person name="Lv J."/>
            <person name="Arendt D."/>
            <person name="Savage R."/>
            <person name="Osoegawa K."/>
            <person name="de Jong P."/>
            <person name="Lindberg D.R."/>
            <person name="Seaver E.C."/>
            <person name="Weisblat D.A."/>
            <person name="Putnam N.H."/>
            <person name="Grigoriev I.V."/>
            <person name="Rokhsar D.S."/>
        </authorList>
    </citation>
    <scope>NUCLEOTIDE SEQUENCE</scope>
</reference>
<reference evidence="2" key="3">
    <citation type="submission" date="2015-06" db="UniProtKB">
        <authorList>
            <consortium name="EnsemblMetazoa"/>
        </authorList>
    </citation>
    <scope>IDENTIFICATION</scope>
</reference>
<evidence type="ECO:0000313" key="2">
    <source>
        <dbReference type="EnsemblMetazoa" id="HelroP170964"/>
    </source>
</evidence>
<evidence type="ECO:0000313" key="3">
    <source>
        <dbReference type="Proteomes" id="UP000015101"/>
    </source>
</evidence>
<evidence type="ECO:0000313" key="1">
    <source>
        <dbReference type="EMBL" id="ESO06929.1"/>
    </source>
</evidence>
<dbReference type="GO" id="GO:0043137">
    <property type="term" value="P:DNA replication, removal of RNA primer"/>
    <property type="evidence" value="ECO:0000318"/>
    <property type="project" value="GO_Central"/>
</dbReference>
<dbReference type="KEGG" id="hro:HELRODRAFT_170964"/>
<dbReference type="GeneID" id="20203427"/>
<keyword evidence="3" id="KW-1185">Reference proteome</keyword>
<dbReference type="InParanoid" id="T1F3M8"/>
<proteinExistence type="predicted"/>
<gene>
    <name evidence="2" type="primary">20203427</name>
    <name evidence="1" type="ORF">HELRODRAFT_170964</name>
</gene>
<dbReference type="RefSeq" id="XP_009015025.1">
    <property type="nucleotide sequence ID" value="XM_009016777.1"/>
</dbReference>
<name>T1F3M8_HELRO</name>
<dbReference type="EMBL" id="KB096275">
    <property type="protein sequence ID" value="ESO06929.1"/>
    <property type="molecule type" value="Genomic_DNA"/>
</dbReference>
<accession>T1F3M8</accession>
<dbReference type="CTD" id="20203427"/>
<dbReference type="EMBL" id="AMQM01003721">
    <property type="status" value="NOT_ANNOTATED_CDS"/>
    <property type="molecule type" value="Genomic_DNA"/>
</dbReference>
<reference evidence="1 3" key="2">
    <citation type="journal article" date="2013" name="Nature">
        <title>Insights into bilaterian evolution from three spiralian genomes.</title>
        <authorList>
            <person name="Simakov O."/>
            <person name="Marletaz F."/>
            <person name="Cho S.J."/>
            <person name="Edsinger-Gonzales E."/>
            <person name="Havlak P."/>
            <person name="Hellsten U."/>
            <person name="Kuo D.H."/>
            <person name="Larsson T."/>
            <person name="Lv J."/>
            <person name="Arendt D."/>
            <person name="Savage R."/>
            <person name="Osoegawa K."/>
            <person name="de Jong P."/>
            <person name="Grimwood J."/>
            <person name="Chapman J.A."/>
            <person name="Shapiro H."/>
            <person name="Aerts A."/>
            <person name="Otillar R.P."/>
            <person name="Terry A.Y."/>
            <person name="Boore J.L."/>
            <person name="Grigoriev I.V."/>
            <person name="Lindberg D.R."/>
            <person name="Seaver E.C."/>
            <person name="Weisblat D.A."/>
            <person name="Putnam N.H."/>
            <person name="Rokhsar D.S."/>
        </authorList>
    </citation>
    <scope>NUCLEOTIDE SEQUENCE</scope>
</reference>
<protein>
    <submittedName>
        <fullName evidence="1 2">Uncharacterized protein</fullName>
    </submittedName>
</protein>
<dbReference type="Proteomes" id="UP000015101">
    <property type="component" value="Unassembled WGS sequence"/>
</dbReference>
<dbReference type="GO" id="GO:0004523">
    <property type="term" value="F:RNA-DNA hybrid ribonuclease activity"/>
    <property type="evidence" value="ECO:0000318"/>
    <property type="project" value="GO_Central"/>
</dbReference>
<dbReference type="EnsemblMetazoa" id="HelroT170964">
    <property type="protein sequence ID" value="HelroP170964"/>
    <property type="gene ID" value="HelroG170964"/>
</dbReference>
<organism evidence="2 3">
    <name type="scientific">Helobdella robusta</name>
    <name type="common">Californian leech</name>
    <dbReference type="NCBI Taxonomy" id="6412"/>
    <lineage>
        <taxon>Eukaryota</taxon>
        <taxon>Metazoa</taxon>
        <taxon>Spiralia</taxon>
        <taxon>Lophotrochozoa</taxon>
        <taxon>Annelida</taxon>
        <taxon>Clitellata</taxon>
        <taxon>Hirudinea</taxon>
        <taxon>Rhynchobdellida</taxon>
        <taxon>Glossiphoniidae</taxon>
        <taxon>Helobdella</taxon>
    </lineage>
</organism>
<dbReference type="AlphaFoldDB" id="T1F3M8"/>
<dbReference type="HOGENOM" id="CLU_1490588_0_0_1"/>
<sequence length="181" mass="20533">MLRNANNKNPDSIQISEEINSLEARNKSLTVAWIAGHCVVEANEEVDKAAKESCFLRNSNRLNTQDVILKHSISHRQCKKTHTLHVQGRASYVFKPGYQQTSRTRQTLLFRHQHSLPLADQPIELFLVDEDKEADNISVTWSSRNQAIQHSVEVGKIAQTVKVSLLSMFLKCDDLVRISSV</sequence>